<keyword evidence="2" id="KW-0378">Hydrolase</keyword>
<protein>
    <submittedName>
        <fullName evidence="2">MBL fold metallo-hydrolase</fullName>
    </submittedName>
</protein>
<dbReference type="Pfam" id="PF00753">
    <property type="entry name" value="Lactamase_B"/>
    <property type="match status" value="1"/>
</dbReference>
<name>A0A2U3ALE5_9BACL</name>
<evidence type="ECO:0000313" key="3">
    <source>
        <dbReference type="Proteomes" id="UP000245938"/>
    </source>
</evidence>
<evidence type="ECO:0000313" key="2">
    <source>
        <dbReference type="EMBL" id="PWI25361.1"/>
    </source>
</evidence>
<dbReference type="InterPro" id="IPR001279">
    <property type="entry name" value="Metallo-B-lactamas"/>
</dbReference>
<dbReference type="PANTHER" id="PTHR42951:SF21">
    <property type="entry name" value="METALLO-HYDROLASE YQJP-RELATED"/>
    <property type="match status" value="1"/>
</dbReference>
<organism evidence="2 3">
    <name type="scientific">Kurthia sibirica</name>
    <dbReference type="NCBI Taxonomy" id="202750"/>
    <lineage>
        <taxon>Bacteria</taxon>
        <taxon>Bacillati</taxon>
        <taxon>Bacillota</taxon>
        <taxon>Bacilli</taxon>
        <taxon>Bacillales</taxon>
        <taxon>Caryophanaceae</taxon>
        <taxon>Kurthia</taxon>
    </lineage>
</organism>
<comment type="caution">
    <text evidence="2">The sequence shown here is derived from an EMBL/GenBank/DDBJ whole genome shotgun (WGS) entry which is preliminary data.</text>
</comment>
<feature type="domain" description="Metallo-beta-lactamase" evidence="1">
    <location>
        <begin position="15"/>
        <end position="227"/>
    </location>
</feature>
<dbReference type="AlphaFoldDB" id="A0A2U3ALE5"/>
<dbReference type="RefSeq" id="WP_109305990.1">
    <property type="nucleotide sequence ID" value="NZ_BJUF01000033.1"/>
</dbReference>
<gene>
    <name evidence="2" type="ORF">DEX24_08455</name>
</gene>
<dbReference type="EMBL" id="QFVR01000009">
    <property type="protein sequence ID" value="PWI25361.1"/>
    <property type="molecule type" value="Genomic_DNA"/>
</dbReference>
<reference evidence="2 3" key="1">
    <citation type="submission" date="2018-05" db="EMBL/GenBank/DDBJ databases">
        <title>Kurthia sibirica genome sequence.</title>
        <authorList>
            <person name="Maclea K.S."/>
            <person name="Goen A.E."/>
        </authorList>
    </citation>
    <scope>NUCLEOTIDE SEQUENCE [LARGE SCALE GENOMIC DNA]</scope>
    <source>
        <strain evidence="2 3">ATCC 49154</strain>
    </source>
</reference>
<proteinExistence type="predicted"/>
<dbReference type="SUPFAM" id="SSF56281">
    <property type="entry name" value="Metallo-hydrolase/oxidoreductase"/>
    <property type="match status" value="1"/>
</dbReference>
<sequence>MIKKIETPTPFAVGTVNCHLIKKDALSIIDVGTKTPEALEAITAGLKEEGYTVDDIEQVILTHHHPDHIGWTDAFPNAKILGHVYNDAWLRRDEEFIGSHYDFYMNLLIEEGVPEKFMDWPKRMTRRPDMMGTRPLTHILKDGDEVPGHPGLFAIETLGHAQSHLAYWDEEQHALFGGDLLISHTSSNPLIEPPLNPTQKRSKSLLQYNASLKKIRSLPVEIVHSGHGKPIIQAHELINERLEKQHRRALKVLQFIQQEGPFTVYELSSLIFPAKYQKELGLTLSHTVGQLDYLMSLGYVTESSNDRGILYYGAK</sequence>
<keyword evidence="3" id="KW-1185">Reference proteome</keyword>
<evidence type="ECO:0000259" key="1">
    <source>
        <dbReference type="SMART" id="SM00849"/>
    </source>
</evidence>
<dbReference type="GO" id="GO:0016787">
    <property type="term" value="F:hydrolase activity"/>
    <property type="evidence" value="ECO:0007669"/>
    <property type="project" value="UniProtKB-KW"/>
</dbReference>
<dbReference type="Proteomes" id="UP000245938">
    <property type="component" value="Unassembled WGS sequence"/>
</dbReference>
<accession>A0A2U3ALE5</accession>
<dbReference type="InterPro" id="IPR050855">
    <property type="entry name" value="NDM-1-like"/>
</dbReference>
<dbReference type="OrthoDB" id="2971563at2"/>
<dbReference type="InterPro" id="IPR036866">
    <property type="entry name" value="RibonucZ/Hydroxyglut_hydro"/>
</dbReference>
<dbReference type="SMART" id="SM00849">
    <property type="entry name" value="Lactamase_B"/>
    <property type="match status" value="1"/>
</dbReference>
<dbReference type="PANTHER" id="PTHR42951">
    <property type="entry name" value="METALLO-BETA-LACTAMASE DOMAIN-CONTAINING"/>
    <property type="match status" value="1"/>
</dbReference>
<dbReference type="Gene3D" id="3.60.15.10">
    <property type="entry name" value="Ribonuclease Z/Hydroxyacylglutathione hydrolase-like"/>
    <property type="match status" value="1"/>
</dbReference>